<keyword evidence="1" id="KW-0812">Transmembrane</keyword>
<protein>
    <submittedName>
        <fullName evidence="3">DUF2510 domain-containing protein</fullName>
    </submittedName>
</protein>
<comment type="caution">
    <text evidence="3">The sequence shown here is derived from an EMBL/GenBank/DDBJ whole genome shotgun (WGS) entry which is preliminary data.</text>
</comment>
<evidence type="ECO:0000259" key="2">
    <source>
        <dbReference type="Pfam" id="PF10708"/>
    </source>
</evidence>
<keyword evidence="1" id="KW-0472">Membrane</keyword>
<feature type="transmembrane region" description="Helical" evidence="1">
    <location>
        <begin position="128"/>
        <end position="147"/>
    </location>
</feature>
<name>A0ABS5VH49_9MICO</name>
<gene>
    <name evidence="3" type="ORF">KK097_13485</name>
</gene>
<dbReference type="RefSeq" id="WP_214529885.1">
    <property type="nucleotide sequence ID" value="NZ_JAHEWO010000012.1"/>
</dbReference>
<reference evidence="3 4" key="1">
    <citation type="submission" date="2021-05" db="EMBL/GenBank/DDBJ databases">
        <title>Whole genome sequence of Curtobacterium flaccumfaciens pv. flaccumfaciens strain CFBP 8819.</title>
        <authorList>
            <person name="Osdaghi E."/>
            <person name="Taghouti G."/>
            <person name="Portier P."/>
            <person name="Fazliarab A."/>
            <person name="Taghavi S.M."/>
            <person name="Briand M."/>
            <person name="Le-Saux M."/>
            <person name="Jacques M.-A."/>
        </authorList>
    </citation>
    <scope>NUCLEOTIDE SEQUENCE [LARGE SCALE GENOMIC DNA]</scope>
    <source>
        <strain evidence="3 4">CFBP 8819</strain>
    </source>
</reference>
<evidence type="ECO:0000313" key="4">
    <source>
        <dbReference type="Proteomes" id="UP001519641"/>
    </source>
</evidence>
<feature type="transmembrane region" description="Helical" evidence="1">
    <location>
        <begin position="74"/>
        <end position="94"/>
    </location>
</feature>
<organism evidence="3 4">
    <name type="scientific">Curtobacterium aurantiacum</name>
    <dbReference type="NCBI Taxonomy" id="3236919"/>
    <lineage>
        <taxon>Bacteria</taxon>
        <taxon>Bacillati</taxon>
        <taxon>Actinomycetota</taxon>
        <taxon>Actinomycetes</taxon>
        <taxon>Micrococcales</taxon>
        <taxon>Microbacteriaceae</taxon>
        <taxon>Curtobacterium</taxon>
    </lineage>
</organism>
<dbReference type="InterPro" id="IPR018929">
    <property type="entry name" value="DUF2510"/>
</dbReference>
<keyword evidence="1" id="KW-1133">Transmembrane helix</keyword>
<evidence type="ECO:0000256" key="1">
    <source>
        <dbReference type="SAM" id="Phobius"/>
    </source>
</evidence>
<sequence length="148" mass="15105">MTLPAAGWFPDPQDARRLRWWDGRTWGAATRVPAAAAEPVTPIVVAPAGPSFSVQTAAIRTHAWASGGGRDRRLSVLTVLAVLLALTSILINPLGACSVLALVCGLVGVVHPGATGGWRVLARSASASAIVVAVATGAVAASVQLHLF</sequence>
<feature type="domain" description="DUF2510" evidence="2">
    <location>
        <begin position="6"/>
        <end position="37"/>
    </location>
</feature>
<keyword evidence="4" id="KW-1185">Reference proteome</keyword>
<evidence type="ECO:0000313" key="3">
    <source>
        <dbReference type="EMBL" id="MBT1588824.1"/>
    </source>
</evidence>
<dbReference type="EMBL" id="JAHEWS010000022">
    <property type="protein sequence ID" value="MBT1588824.1"/>
    <property type="molecule type" value="Genomic_DNA"/>
</dbReference>
<accession>A0ABS5VH49</accession>
<dbReference type="Proteomes" id="UP001519641">
    <property type="component" value="Unassembled WGS sequence"/>
</dbReference>
<proteinExistence type="predicted"/>
<dbReference type="Pfam" id="PF10708">
    <property type="entry name" value="DUF2510"/>
    <property type="match status" value="1"/>
</dbReference>